<feature type="transmembrane region" description="Helical" evidence="6">
    <location>
        <begin position="343"/>
        <end position="366"/>
    </location>
</feature>
<comment type="caution">
    <text evidence="8">The sequence shown here is derived from an EMBL/GenBank/DDBJ whole genome shotgun (WGS) entry which is preliminary data.</text>
</comment>
<dbReference type="Pfam" id="PF00083">
    <property type="entry name" value="Sugar_tr"/>
    <property type="match status" value="2"/>
</dbReference>
<accession>A0ABP1GSM8</accession>
<evidence type="ECO:0000256" key="1">
    <source>
        <dbReference type="ARBA" id="ARBA00004141"/>
    </source>
</evidence>
<organism evidence="8 9">
    <name type="scientific">Hexamita inflata</name>
    <dbReference type="NCBI Taxonomy" id="28002"/>
    <lineage>
        <taxon>Eukaryota</taxon>
        <taxon>Metamonada</taxon>
        <taxon>Diplomonadida</taxon>
        <taxon>Hexamitidae</taxon>
        <taxon>Hexamitinae</taxon>
        <taxon>Hexamita</taxon>
    </lineage>
</organism>
<feature type="transmembrane region" description="Helical" evidence="6">
    <location>
        <begin position="309"/>
        <end position="331"/>
    </location>
</feature>
<dbReference type="Proteomes" id="UP001642409">
    <property type="component" value="Unassembled WGS sequence"/>
</dbReference>
<protein>
    <submittedName>
        <fullName evidence="8">Sugar_(And other) transporter family protein</fullName>
    </submittedName>
</protein>
<dbReference type="PANTHER" id="PTHR48022:SF2">
    <property type="entry name" value="PLASTIDIC GLUCOSE TRANSPORTER 4"/>
    <property type="match status" value="1"/>
</dbReference>
<proteinExistence type="inferred from homology"/>
<dbReference type="InterPro" id="IPR050360">
    <property type="entry name" value="MFS_Sugar_Transporters"/>
</dbReference>
<feature type="transmembrane region" description="Helical" evidence="6">
    <location>
        <begin position="276"/>
        <end position="297"/>
    </location>
</feature>
<feature type="domain" description="Major facilitator superfamily (MFS) profile" evidence="7">
    <location>
        <begin position="6"/>
        <end position="394"/>
    </location>
</feature>
<dbReference type="InterPro" id="IPR036259">
    <property type="entry name" value="MFS_trans_sf"/>
</dbReference>
<name>A0ABP1GSM8_9EUKA</name>
<evidence type="ECO:0000256" key="6">
    <source>
        <dbReference type="SAM" id="Phobius"/>
    </source>
</evidence>
<dbReference type="InterPro" id="IPR020846">
    <property type="entry name" value="MFS_dom"/>
</dbReference>
<dbReference type="InterPro" id="IPR005828">
    <property type="entry name" value="MFS_sugar_transport-like"/>
</dbReference>
<feature type="transmembrane region" description="Helical" evidence="6">
    <location>
        <begin position="7"/>
        <end position="29"/>
    </location>
</feature>
<feature type="transmembrane region" description="Helical" evidence="6">
    <location>
        <begin position="163"/>
        <end position="185"/>
    </location>
</feature>
<comment type="similarity">
    <text evidence="2">Belongs to the major facilitator superfamily. Sugar transporter (TC 2.A.1.1) family.</text>
</comment>
<reference evidence="8 9" key="1">
    <citation type="submission" date="2024-07" db="EMBL/GenBank/DDBJ databases">
        <authorList>
            <person name="Akdeniz Z."/>
        </authorList>
    </citation>
    <scope>NUCLEOTIDE SEQUENCE [LARGE SCALE GENOMIC DNA]</scope>
</reference>
<dbReference type="PROSITE" id="PS50850">
    <property type="entry name" value="MFS"/>
    <property type="match status" value="1"/>
</dbReference>
<feature type="transmembrane region" description="Helical" evidence="6">
    <location>
        <begin position="205"/>
        <end position="227"/>
    </location>
</feature>
<feature type="transmembrane region" description="Helical" evidence="6">
    <location>
        <begin position="77"/>
        <end position="96"/>
    </location>
</feature>
<sequence>MNIIQIISIYTISGLTRGAALYGVSTIIIEMTKQSSVYPYETPKTVITLMSTGCLIGSIIGSAVGPQIIFQLGRIRSLRFMSLLILLVNILMFPSIHWVYFFVLRIISGISSVFLVTIVPQICIQQVEPKHRGIIGSLTNLNMWAGKFIGDIIQYFVCQDAQLYPVTQVFATVMSVAMVIMSYTVKEQTQQSSQIAPQKENIWQAKYRTCFAVALSVGMCLGSTGFTPILQYSTLIFKSSFDSPKSGAIGAIITSGITTVSCFLALPVVRKFPRKILFLVGQIMMMLCCLAMIIILYLNLSKKTSDNIILALTVIYIVAYSFSTGTLFFVLMGEIFPLNVKPFFVNLTMGTNMLSILIVTFIFPLMKQQQNYIIYFFWTGIVLILINAFVPESFNKTSEMINEKMIRRRNVLKTELVEIQMVKV</sequence>
<evidence type="ECO:0000256" key="3">
    <source>
        <dbReference type="ARBA" id="ARBA00022692"/>
    </source>
</evidence>
<dbReference type="EMBL" id="CAXDID020000009">
    <property type="protein sequence ID" value="CAL5978856.1"/>
    <property type="molecule type" value="Genomic_DNA"/>
</dbReference>
<keyword evidence="3 6" id="KW-0812">Transmembrane</keyword>
<keyword evidence="5 6" id="KW-0472">Membrane</keyword>
<feature type="transmembrane region" description="Helical" evidence="6">
    <location>
        <begin position="372"/>
        <end position="390"/>
    </location>
</feature>
<evidence type="ECO:0000313" key="8">
    <source>
        <dbReference type="EMBL" id="CAL5978856.1"/>
    </source>
</evidence>
<keyword evidence="9" id="KW-1185">Reference proteome</keyword>
<dbReference type="SUPFAM" id="SSF103473">
    <property type="entry name" value="MFS general substrate transporter"/>
    <property type="match status" value="1"/>
</dbReference>
<keyword evidence="4 6" id="KW-1133">Transmembrane helix</keyword>
<comment type="subcellular location">
    <subcellularLocation>
        <location evidence="1">Membrane</location>
        <topology evidence="1">Multi-pass membrane protein</topology>
    </subcellularLocation>
</comment>
<dbReference type="PANTHER" id="PTHR48022">
    <property type="entry name" value="PLASTIDIC GLUCOSE TRANSPORTER 4"/>
    <property type="match status" value="1"/>
</dbReference>
<dbReference type="Gene3D" id="1.20.1250.20">
    <property type="entry name" value="MFS general substrate transporter like domains"/>
    <property type="match status" value="2"/>
</dbReference>
<gene>
    <name evidence="8" type="ORF">HINF_LOCUS5003</name>
</gene>
<feature type="transmembrane region" description="Helical" evidence="6">
    <location>
        <begin position="49"/>
        <end position="70"/>
    </location>
</feature>
<evidence type="ECO:0000259" key="7">
    <source>
        <dbReference type="PROSITE" id="PS50850"/>
    </source>
</evidence>
<evidence type="ECO:0000256" key="4">
    <source>
        <dbReference type="ARBA" id="ARBA00022989"/>
    </source>
</evidence>
<evidence type="ECO:0000313" key="9">
    <source>
        <dbReference type="Proteomes" id="UP001642409"/>
    </source>
</evidence>
<feature type="transmembrane region" description="Helical" evidence="6">
    <location>
        <begin position="247"/>
        <end position="269"/>
    </location>
</feature>
<evidence type="ECO:0000256" key="5">
    <source>
        <dbReference type="ARBA" id="ARBA00023136"/>
    </source>
</evidence>
<evidence type="ECO:0000256" key="2">
    <source>
        <dbReference type="ARBA" id="ARBA00010992"/>
    </source>
</evidence>